<reference evidence="2 3" key="1">
    <citation type="submission" date="2019-10" db="EMBL/GenBank/DDBJ databases">
        <title>A soil myxobacterium in the family Polyangiaceae.</title>
        <authorList>
            <person name="Li Y."/>
            <person name="Wang J."/>
        </authorList>
    </citation>
    <scope>NUCLEOTIDE SEQUENCE [LARGE SCALE GENOMIC DNA]</scope>
    <source>
        <strain evidence="2 3">DSM 14734</strain>
    </source>
</reference>
<keyword evidence="3" id="KW-1185">Reference proteome</keyword>
<accession>A0A6N7PVC1</accession>
<comment type="caution">
    <text evidence="2">The sequence shown here is derived from an EMBL/GenBank/DDBJ whole genome shotgun (WGS) entry which is preliminary data.</text>
</comment>
<sequence length="193" mass="19418">MAASSLLLAACSSHVTIPPSELPGLSNASPGPAGPFPAVTTKGGPRKVVYGHLETVTLKRKSGADLVYAAPIRSIVSGERLVVRTRDDERDIPLGEITEVHVSYDDYLVRDRVAGGVLLGTGAPIFVGGVMMAALGLTEDLGGGAGAGLSLAGLGFVGLGVLMMMPGMVLAKSGPKKPDAAVSIGPGGIQGSF</sequence>
<keyword evidence="1" id="KW-0472">Membrane</keyword>
<dbReference type="EMBL" id="WJIE01000010">
    <property type="protein sequence ID" value="MRG96182.1"/>
    <property type="molecule type" value="Genomic_DNA"/>
</dbReference>
<feature type="transmembrane region" description="Helical" evidence="1">
    <location>
        <begin position="149"/>
        <end position="169"/>
    </location>
</feature>
<evidence type="ECO:0000313" key="3">
    <source>
        <dbReference type="Proteomes" id="UP000440224"/>
    </source>
</evidence>
<dbReference type="Proteomes" id="UP000440224">
    <property type="component" value="Unassembled WGS sequence"/>
</dbReference>
<evidence type="ECO:0000313" key="2">
    <source>
        <dbReference type="EMBL" id="MRG96182.1"/>
    </source>
</evidence>
<protein>
    <submittedName>
        <fullName evidence="2">Uncharacterized protein</fullName>
    </submittedName>
</protein>
<keyword evidence="1" id="KW-1133">Transmembrane helix</keyword>
<organism evidence="2 3">
    <name type="scientific">Polyangium spumosum</name>
    <dbReference type="NCBI Taxonomy" id="889282"/>
    <lineage>
        <taxon>Bacteria</taxon>
        <taxon>Pseudomonadati</taxon>
        <taxon>Myxococcota</taxon>
        <taxon>Polyangia</taxon>
        <taxon>Polyangiales</taxon>
        <taxon>Polyangiaceae</taxon>
        <taxon>Polyangium</taxon>
    </lineage>
</organism>
<feature type="transmembrane region" description="Helical" evidence="1">
    <location>
        <begin position="113"/>
        <end position="137"/>
    </location>
</feature>
<dbReference type="OrthoDB" id="9876272at2"/>
<evidence type="ECO:0000256" key="1">
    <source>
        <dbReference type="SAM" id="Phobius"/>
    </source>
</evidence>
<gene>
    <name evidence="2" type="ORF">GF068_30305</name>
</gene>
<proteinExistence type="predicted"/>
<dbReference type="AlphaFoldDB" id="A0A6N7PVC1"/>
<name>A0A6N7PVC1_9BACT</name>
<keyword evidence="1" id="KW-0812">Transmembrane</keyword>